<comment type="cofactor">
    <cofactor evidence="1">
        <name>heme</name>
        <dbReference type="ChEBI" id="CHEBI:30413"/>
    </cofactor>
</comment>
<evidence type="ECO:0000256" key="4">
    <source>
        <dbReference type="ARBA" id="ARBA00023002"/>
    </source>
</evidence>
<dbReference type="Gene3D" id="1.10.630.10">
    <property type="entry name" value="Cytochrome P450"/>
    <property type="match status" value="1"/>
</dbReference>
<dbReference type="GO" id="GO:0005506">
    <property type="term" value="F:iron ion binding"/>
    <property type="evidence" value="ECO:0007669"/>
    <property type="project" value="InterPro"/>
</dbReference>
<dbReference type="GO" id="GO:0020037">
    <property type="term" value="F:heme binding"/>
    <property type="evidence" value="ECO:0007669"/>
    <property type="project" value="InterPro"/>
</dbReference>
<comment type="caution">
    <text evidence="6">The sequence shown here is derived from an EMBL/GenBank/DDBJ whole genome shotgun (WGS) entry which is preliminary data.</text>
</comment>
<dbReference type="GO" id="GO:0004497">
    <property type="term" value="F:monooxygenase activity"/>
    <property type="evidence" value="ECO:0007669"/>
    <property type="project" value="InterPro"/>
</dbReference>
<keyword evidence="3" id="KW-0479">Metal-binding</keyword>
<gene>
    <name evidence="6" type="ORF">M8C21_027438</name>
</gene>
<protein>
    <recommendedName>
        <fullName evidence="8">Cytochrome P450</fullName>
    </recommendedName>
</protein>
<accession>A0AAD5GPK4</accession>
<keyword evidence="4" id="KW-0560">Oxidoreductase</keyword>
<dbReference type="SUPFAM" id="SSF48264">
    <property type="entry name" value="Cytochrome P450"/>
    <property type="match status" value="1"/>
</dbReference>
<sequence>MIPGVLVNAHRLHDYATEFLIQTGGTFMFKGPWLANMDLVITTDPLDIHHILSKNFTNYPKGDKFQKIFDVLGDGILNSDGKMWEISHKVILSVLKHAGFQSIMETIIWDKVENGLLPILESICERNTVIDMQDTFQRFAFDTVCKLLFDNDPECLSLDFPYNPLLKGFTDGEEAILLRHVTPPWLWKLQQILRVGKEKKLSDAWKNVDQFIYKCLDEKQMEYNNMKHDAQKMKAIWGEDCTEFKPERWISNGGEIKHQPSYKFT</sequence>
<dbReference type="InterPro" id="IPR001128">
    <property type="entry name" value="Cyt_P450"/>
</dbReference>
<dbReference type="Pfam" id="PF00067">
    <property type="entry name" value="p450"/>
    <property type="match status" value="1"/>
</dbReference>
<evidence type="ECO:0008006" key="8">
    <source>
        <dbReference type="Google" id="ProtNLM"/>
    </source>
</evidence>
<evidence type="ECO:0000256" key="3">
    <source>
        <dbReference type="ARBA" id="ARBA00022723"/>
    </source>
</evidence>
<feature type="non-terminal residue" evidence="6">
    <location>
        <position position="1"/>
    </location>
</feature>
<evidence type="ECO:0000256" key="5">
    <source>
        <dbReference type="ARBA" id="ARBA00023004"/>
    </source>
</evidence>
<comment type="similarity">
    <text evidence="2">Belongs to the cytochrome P450 family.</text>
</comment>
<evidence type="ECO:0000256" key="1">
    <source>
        <dbReference type="ARBA" id="ARBA00001971"/>
    </source>
</evidence>
<name>A0AAD5GPK4_AMBAR</name>
<dbReference type="InterPro" id="IPR036396">
    <property type="entry name" value="Cyt_P450_sf"/>
</dbReference>
<dbReference type="PANTHER" id="PTHR24296">
    <property type="entry name" value="CYTOCHROME P450"/>
    <property type="match status" value="1"/>
</dbReference>
<organism evidence="6 7">
    <name type="scientific">Ambrosia artemisiifolia</name>
    <name type="common">Common ragweed</name>
    <dbReference type="NCBI Taxonomy" id="4212"/>
    <lineage>
        <taxon>Eukaryota</taxon>
        <taxon>Viridiplantae</taxon>
        <taxon>Streptophyta</taxon>
        <taxon>Embryophyta</taxon>
        <taxon>Tracheophyta</taxon>
        <taxon>Spermatophyta</taxon>
        <taxon>Magnoliopsida</taxon>
        <taxon>eudicotyledons</taxon>
        <taxon>Gunneridae</taxon>
        <taxon>Pentapetalae</taxon>
        <taxon>asterids</taxon>
        <taxon>campanulids</taxon>
        <taxon>Asterales</taxon>
        <taxon>Asteraceae</taxon>
        <taxon>Asteroideae</taxon>
        <taxon>Heliantheae alliance</taxon>
        <taxon>Heliantheae</taxon>
        <taxon>Ambrosia</taxon>
    </lineage>
</organism>
<dbReference type="GO" id="GO:0016705">
    <property type="term" value="F:oxidoreductase activity, acting on paired donors, with incorporation or reduction of molecular oxygen"/>
    <property type="evidence" value="ECO:0007669"/>
    <property type="project" value="InterPro"/>
</dbReference>
<dbReference type="AlphaFoldDB" id="A0AAD5GPK4"/>
<keyword evidence="5" id="KW-0408">Iron</keyword>
<keyword evidence="7" id="KW-1185">Reference proteome</keyword>
<dbReference type="EMBL" id="JAMZMK010006650">
    <property type="protein sequence ID" value="KAI7747866.1"/>
    <property type="molecule type" value="Genomic_DNA"/>
</dbReference>
<evidence type="ECO:0000313" key="7">
    <source>
        <dbReference type="Proteomes" id="UP001206925"/>
    </source>
</evidence>
<evidence type="ECO:0000256" key="2">
    <source>
        <dbReference type="ARBA" id="ARBA00010617"/>
    </source>
</evidence>
<proteinExistence type="inferred from homology"/>
<reference evidence="6" key="1">
    <citation type="submission" date="2022-06" db="EMBL/GenBank/DDBJ databases">
        <title>Uncovering the hologenomic basis of an extraordinary plant invasion.</title>
        <authorList>
            <person name="Bieker V.C."/>
            <person name="Martin M.D."/>
            <person name="Gilbert T."/>
            <person name="Hodgins K."/>
            <person name="Battlay P."/>
            <person name="Petersen B."/>
            <person name="Wilson J."/>
        </authorList>
    </citation>
    <scope>NUCLEOTIDE SEQUENCE</scope>
    <source>
        <strain evidence="6">AA19_3_7</strain>
        <tissue evidence="6">Leaf</tissue>
    </source>
</reference>
<evidence type="ECO:0000313" key="6">
    <source>
        <dbReference type="EMBL" id="KAI7747866.1"/>
    </source>
</evidence>
<dbReference type="Proteomes" id="UP001206925">
    <property type="component" value="Unassembled WGS sequence"/>
</dbReference>